<comment type="caution">
    <text evidence="2">The sequence shown here is derived from an EMBL/GenBank/DDBJ whole genome shotgun (WGS) entry which is preliminary data.</text>
</comment>
<organism evidence="2 3">
    <name type="scientific">Myroides marinus</name>
    <dbReference type="NCBI Taxonomy" id="703342"/>
    <lineage>
        <taxon>Bacteria</taxon>
        <taxon>Pseudomonadati</taxon>
        <taxon>Bacteroidota</taxon>
        <taxon>Flavobacteriia</taxon>
        <taxon>Flavobacteriales</taxon>
        <taxon>Flavobacteriaceae</taxon>
        <taxon>Myroides</taxon>
    </lineage>
</organism>
<dbReference type="OrthoDB" id="1269544at2"/>
<dbReference type="Proteomes" id="UP000076630">
    <property type="component" value="Unassembled WGS sequence"/>
</dbReference>
<evidence type="ECO:0000256" key="1">
    <source>
        <dbReference type="SAM" id="SignalP"/>
    </source>
</evidence>
<accession>A0A163XUA9</accession>
<keyword evidence="1" id="KW-0732">Signal</keyword>
<keyword evidence="3" id="KW-1185">Reference proteome</keyword>
<gene>
    <name evidence="2" type="ORF">AV926_12225</name>
</gene>
<evidence type="ECO:0000313" key="2">
    <source>
        <dbReference type="EMBL" id="KZE78456.1"/>
    </source>
</evidence>
<sequence length="190" mass="21962">MKRLGLSLLLVFITQISSWAQEGTIQVEVKQNGKIVTMDNGVINLKSGEFAFEVESFSLESFLIGATFDKDLYRSAIGEADLEVPWFENTAFADEMYNPNKELIVSDEAPSYWFYTNSNDHRFDKNPKGNAEHWIGNRTIKILNNLSNYETIPLTKYKGSVFVYFYTPVYDEDYNMTEVIIHYQAELKFN</sequence>
<reference evidence="2 3" key="1">
    <citation type="submission" date="2016-01" db="EMBL/GenBank/DDBJ databases">
        <title>Whole genome sequencing of Myroides marinus L41.</title>
        <authorList>
            <person name="Hong K.W."/>
        </authorList>
    </citation>
    <scope>NUCLEOTIDE SEQUENCE [LARGE SCALE GENOMIC DNA]</scope>
    <source>
        <strain evidence="2 3">L41</strain>
    </source>
</reference>
<protein>
    <submittedName>
        <fullName evidence="2">Uncharacterized protein</fullName>
    </submittedName>
</protein>
<evidence type="ECO:0000313" key="3">
    <source>
        <dbReference type="Proteomes" id="UP000076630"/>
    </source>
</evidence>
<proteinExistence type="predicted"/>
<dbReference type="AlphaFoldDB" id="A0A163XUA9"/>
<dbReference type="RefSeq" id="WP_038986758.1">
    <property type="nucleotide sequence ID" value="NZ_JACAJN010000032.1"/>
</dbReference>
<feature type="signal peptide" evidence="1">
    <location>
        <begin position="1"/>
        <end position="20"/>
    </location>
</feature>
<feature type="chain" id="PRO_5007847608" evidence="1">
    <location>
        <begin position="21"/>
        <end position="190"/>
    </location>
</feature>
<name>A0A163XUA9_9FLAO</name>
<dbReference type="EMBL" id="LQNU01000064">
    <property type="protein sequence ID" value="KZE78456.1"/>
    <property type="molecule type" value="Genomic_DNA"/>
</dbReference>